<evidence type="ECO:0000256" key="1">
    <source>
        <dbReference type="SAM" id="MobiDB-lite"/>
    </source>
</evidence>
<keyword evidence="2" id="KW-0812">Transmembrane</keyword>
<dbReference type="Proteomes" id="UP000244906">
    <property type="component" value="Unassembled WGS sequence"/>
</dbReference>
<dbReference type="OrthoDB" id="6334575at2"/>
<feature type="compositionally biased region" description="Low complexity" evidence="1">
    <location>
        <begin position="175"/>
        <end position="184"/>
    </location>
</feature>
<evidence type="ECO:0000313" key="3">
    <source>
        <dbReference type="EMBL" id="PVZ70350.1"/>
    </source>
</evidence>
<organism evidence="3 4">
    <name type="scientific">Pelagibaculum spongiae</name>
    <dbReference type="NCBI Taxonomy" id="2080658"/>
    <lineage>
        <taxon>Bacteria</taxon>
        <taxon>Pseudomonadati</taxon>
        <taxon>Pseudomonadota</taxon>
        <taxon>Gammaproteobacteria</taxon>
        <taxon>Oceanospirillales</taxon>
        <taxon>Pelagibaculum</taxon>
    </lineage>
</organism>
<reference evidence="3 4" key="1">
    <citation type="submission" date="2018-04" db="EMBL/GenBank/DDBJ databases">
        <title>Thalassorhabdus spongiae gen. nov., sp. nov., isolated from a marine sponge in South-West Iceland.</title>
        <authorList>
            <person name="Knobloch S."/>
            <person name="Daussin A."/>
            <person name="Johannsson R."/>
            <person name="Marteinsson V.T."/>
        </authorList>
    </citation>
    <scope>NUCLEOTIDE SEQUENCE [LARGE SCALE GENOMIC DNA]</scope>
    <source>
        <strain evidence="3 4">Hp12</strain>
    </source>
</reference>
<keyword evidence="2" id="KW-0472">Membrane</keyword>
<name>A0A2V1GWG6_9GAMM</name>
<keyword evidence="2" id="KW-1133">Transmembrane helix</keyword>
<evidence type="ECO:0000256" key="2">
    <source>
        <dbReference type="SAM" id="Phobius"/>
    </source>
</evidence>
<keyword evidence="4" id="KW-1185">Reference proteome</keyword>
<protein>
    <submittedName>
        <fullName evidence="3">Uncharacterized protein</fullName>
    </submittedName>
</protein>
<sequence length="191" mass="20992">MKAAKNMAWKPKLIGFFTALIITFVLASISHSQQVLNQLQAIGIELSWQIRLTATFDDLLGLLPGYGAIIAISLLLGFAITHQVRQRILKKIFNKDGSEFSATVDYLSWGISGFLSMLVPLLLMKPLLDITLIAGARSTSGLLLQCLCGVLGVVCGRYIYQQLNNKTHKNITNQSSKIKSTSRSGSDRHEV</sequence>
<evidence type="ECO:0000313" key="4">
    <source>
        <dbReference type="Proteomes" id="UP000244906"/>
    </source>
</evidence>
<feature type="transmembrane region" description="Helical" evidence="2">
    <location>
        <begin position="142"/>
        <end position="160"/>
    </location>
</feature>
<feature type="region of interest" description="Disordered" evidence="1">
    <location>
        <begin position="171"/>
        <end position="191"/>
    </location>
</feature>
<dbReference type="RefSeq" id="WP_116686422.1">
    <property type="nucleotide sequence ID" value="NZ_CAWNYD010000002.1"/>
</dbReference>
<gene>
    <name evidence="3" type="ORF">DC094_07075</name>
</gene>
<dbReference type="EMBL" id="QDDL01000002">
    <property type="protein sequence ID" value="PVZ70350.1"/>
    <property type="molecule type" value="Genomic_DNA"/>
</dbReference>
<accession>A0A2V1GWG6</accession>
<feature type="transmembrane region" description="Helical" evidence="2">
    <location>
        <begin position="102"/>
        <end position="122"/>
    </location>
</feature>
<comment type="caution">
    <text evidence="3">The sequence shown here is derived from an EMBL/GenBank/DDBJ whole genome shotgun (WGS) entry which is preliminary data.</text>
</comment>
<dbReference type="AlphaFoldDB" id="A0A2V1GWG6"/>
<proteinExistence type="predicted"/>
<feature type="transmembrane region" description="Helical" evidence="2">
    <location>
        <begin position="59"/>
        <end position="81"/>
    </location>
</feature>